<dbReference type="EMBL" id="CP013344">
    <property type="protein sequence ID" value="AMU89373.1"/>
    <property type="molecule type" value="Genomic_DNA"/>
</dbReference>
<reference evidence="3 4" key="2">
    <citation type="journal article" date="2016" name="Genome Announc.">
        <title>Complete Genome Sequence of Sphingopyxis macrogoltabida Strain 203N (NBRC 111659), a Polyethylene Glycol Degrader.</title>
        <authorList>
            <person name="Ohtsubo Y."/>
            <person name="Nonoyama S."/>
            <person name="Nagata Y."/>
            <person name="Numata M."/>
            <person name="Tsuchikane K."/>
            <person name="Hosoyama A."/>
            <person name="Yamazoe A."/>
            <person name="Tsuda M."/>
            <person name="Fujita N."/>
            <person name="Kawai F."/>
        </authorList>
    </citation>
    <scope>NUCLEOTIDE SEQUENCE [LARGE SCALE GENOMIC DNA]</scope>
    <source>
        <strain evidence="3 4">203N</strain>
    </source>
</reference>
<name>A0AAC9FFG8_SPHMC</name>
<dbReference type="PROSITE" id="PS51257">
    <property type="entry name" value="PROKAR_LIPOPROTEIN"/>
    <property type="match status" value="1"/>
</dbReference>
<dbReference type="AlphaFoldDB" id="A0AAC9FFG8"/>
<dbReference type="KEGG" id="smaz:LH19_09810"/>
<accession>A0AAC9FFG8</accession>
<evidence type="ECO:0008006" key="5">
    <source>
        <dbReference type="Google" id="ProtNLM"/>
    </source>
</evidence>
<sequence>MTRIFLPSLLLLSLAACGGGDNGGKSTAKLDAVEVQPGTISDSMIILDDATTDGTAVDNSVPDDGTAKPAAKTEADKDETDDEASSDSENPDAVAVPAVKKAVTVEPAAKKSE</sequence>
<feature type="compositionally biased region" description="Acidic residues" evidence="1">
    <location>
        <begin position="76"/>
        <end position="90"/>
    </location>
</feature>
<reference evidence="4" key="1">
    <citation type="submission" date="2015-11" db="EMBL/GenBank/DDBJ databases">
        <title>Complete genome sequence of a polyethylene-glycol degrader Sphingopyxis macrogoltabida 203N (NBRC 111659).</title>
        <authorList>
            <person name="Yoshiyuki O."/>
            <person name="Shouta N."/>
            <person name="Nagata Y."/>
            <person name="Numata M."/>
            <person name="Tsuchikane K."/>
            <person name="Hosoyama A."/>
            <person name="Yamazoe A."/>
            <person name="Tsuda M."/>
            <person name="Fujita N."/>
            <person name="Kawai F."/>
        </authorList>
    </citation>
    <scope>NUCLEOTIDE SEQUENCE [LARGE SCALE GENOMIC DNA]</scope>
    <source>
        <strain evidence="4">203N</strain>
    </source>
</reference>
<dbReference type="RefSeq" id="WP_054727386.1">
    <property type="nucleotide sequence ID" value="NZ_CP009429.1"/>
</dbReference>
<proteinExistence type="predicted"/>
<gene>
    <name evidence="3" type="ORF">ATM17_10025</name>
</gene>
<evidence type="ECO:0000256" key="2">
    <source>
        <dbReference type="SAM" id="SignalP"/>
    </source>
</evidence>
<evidence type="ECO:0000313" key="3">
    <source>
        <dbReference type="EMBL" id="AMU89373.1"/>
    </source>
</evidence>
<dbReference type="Proteomes" id="UP000076088">
    <property type="component" value="Chromosome"/>
</dbReference>
<feature type="compositionally biased region" description="Low complexity" evidence="1">
    <location>
        <begin position="93"/>
        <end position="107"/>
    </location>
</feature>
<keyword evidence="2" id="KW-0732">Signal</keyword>
<evidence type="ECO:0000256" key="1">
    <source>
        <dbReference type="SAM" id="MobiDB-lite"/>
    </source>
</evidence>
<organism evidence="3 4">
    <name type="scientific">Sphingopyxis macrogoltabida</name>
    <name type="common">Sphingomonas macrogoltabidus</name>
    <dbReference type="NCBI Taxonomy" id="33050"/>
    <lineage>
        <taxon>Bacteria</taxon>
        <taxon>Pseudomonadati</taxon>
        <taxon>Pseudomonadota</taxon>
        <taxon>Alphaproteobacteria</taxon>
        <taxon>Sphingomonadales</taxon>
        <taxon>Sphingomonadaceae</taxon>
        <taxon>Sphingopyxis</taxon>
    </lineage>
</organism>
<feature type="signal peptide" evidence="2">
    <location>
        <begin position="1"/>
        <end position="18"/>
    </location>
</feature>
<keyword evidence="4" id="KW-1185">Reference proteome</keyword>
<protein>
    <recommendedName>
        <fullName evidence="5">Secreted protein</fullName>
    </recommendedName>
</protein>
<evidence type="ECO:0000313" key="4">
    <source>
        <dbReference type="Proteomes" id="UP000076088"/>
    </source>
</evidence>
<feature type="region of interest" description="Disordered" evidence="1">
    <location>
        <begin position="51"/>
        <end position="113"/>
    </location>
</feature>
<feature type="chain" id="PRO_5042150668" description="Secreted protein" evidence="2">
    <location>
        <begin position="19"/>
        <end position="113"/>
    </location>
</feature>